<name>A0ABP1RM99_9HEXA</name>
<sequence length="845" mass="95121">MFPHLSKFSVVSVFLLIVVSDYGRIYGQIKFGEDGRRGSAAAAGQRFDIVFDDAPTQSFPTCQTPDKRQGLCKPLAQCAIFYAEIPSLLERPCQTRSAQNGVCCPLDKTNNGRPPSDRPKLPIRPGVGNDGVLSSPPPPDVPIPQITARQLQEVAEMSLQTFKIRIDKIQDILFNKKVTIPKGTPAASHQKFFETTNQVLDIGNDAQLNLETSMNVLNNFQLTALQGTFALPKFSVKGTAAEKSCPGESTCNPNYPYRTIDGSCNNQENVDWGKSQTAFQRILPPRYGDGVNSPRVRSNGQPLPSPRLISDRSLPDENRPYRNFTLLLMQWGQFVDHDLTHTPIVKGENSTGISCCEDGHPLEASLRHPDCFPIQIPAGDTFYSQFNQQCMEFVRSLPAPRKECSLGPREQMTQVTHFLDCSQIYGSTERRAVSLREGEGGRLLVQNNNGRELMPANPNECSDPNQEKFCFRAGDLRVNEQVHLALIHTIWFREHNRIARELEAKNPHWSDETLYQETRRIVIAEFQHITYNEFLPLILGPNYMRTFELQPTQKGYTELYNRNIDPSITNAFASAAFRFGHSMIQGVIKLFNPFGASRNKPFSQTQFQPFDVYDSTDDLVRGLANQESQKMDRFASQSVTNHLFEGQSAFGLDLMSLNIQRGRDHGIPPYNDWREVCGLKRLTSWRDFEAVTDKAMTDSLSAIYSSVDEIDLFVGGVSEKPLDGAVLGATFTCIVGDQFARLRRGDRFFYEEVTARFTEAQLDQLKKVSLAGVLCDNADDIGVIQPLVFQKASFLNQRVPCPSIPRLDLRFWTEKPRGGNQNQRQRGKPNGQGNNNSNRRRNRDI</sequence>
<feature type="domain" description="Clip" evidence="9">
    <location>
        <begin position="62"/>
        <end position="105"/>
    </location>
</feature>
<keyword evidence="4 8" id="KW-0732">Signal</keyword>
<gene>
    <name evidence="10" type="ORF">ODALV1_LOCUS23820</name>
</gene>
<evidence type="ECO:0000256" key="6">
    <source>
        <dbReference type="ARBA" id="ARBA00023180"/>
    </source>
</evidence>
<comment type="subcellular location">
    <subcellularLocation>
        <location evidence="1">Secreted</location>
    </subcellularLocation>
</comment>
<evidence type="ECO:0000259" key="9">
    <source>
        <dbReference type="SMART" id="SM00680"/>
    </source>
</evidence>
<evidence type="ECO:0000256" key="1">
    <source>
        <dbReference type="ARBA" id="ARBA00004613"/>
    </source>
</evidence>
<evidence type="ECO:0000313" key="10">
    <source>
        <dbReference type="EMBL" id="CAL8130640.1"/>
    </source>
</evidence>
<keyword evidence="6" id="KW-0325">Glycoprotein</keyword>
<keyword evidence="5" id="KW-1015">Disulfide bond</keyword>
<dbReference type="PRINTS" id="PR00457">
    <property type="entry name" value="ANPEROXIDASE"/>
</dbReference>
<dbReference type="Pfam" id="PF03098">
    <property type="entry name" value="An_peroxidase"/>
    <property type="match status" value="1"/>
</dbReference>
<dbReference type="PROSITE" id="PS50292">
    <property type="entry name" value="PEROXIDASE_3"/>
    <property type="match status" value="1"/>
</dbReference>
<protein>
    <recommendedName>
        <fullName evidence="9">Clip domain-containing protein</fullName>
    </recommendedName>
</protein>
<proteinExistence type="predicted"/>
<feature type="region of interest" description="Disordered" evidence="7">
    <location>
        <begin position="104"/>
        <end position="138"/>
    </location>
</feature>
<dbReference type="InterPro" id="IPR037120">
    <property type="entry name" value="Haem_peroxidase_sf_animal"/>
</dbReference>
<dbReference type="Gene3D" id="1.10.640.10">
    <property type="entry name" value="Haem peroxidase domain superfamily, animal type"/>
    <property type="match status" value="1"/>
</dbReference>
<accession>A0ABP1RM99</accession>
<keyword evidence="3" id="KW-0560">Oxidoreductase</keyword>
<evidence type="ECO:0000256" key="2">
    <source>
        <dbReference type="ARBA" id="ARBA00022525"/>
    </source>
</evidence>
<dbReference type="PANTHER" id="PTHR11475">
    <property type="entry name" value="OXIDASE/PEROXIDASE"/>
    <property type="match status" value="1"/>
</dbReference>
<evidence type="ECO:0000256" key="8">
    <source>
        <dbReference type="SAM" id="SignalP"/>
    </source>
</evidence>
<evidence type="ECO:0000256" key="3">
    <source>
        <dbReference type="ARBA" id="ARBA00022559"/>
    </source>
</evidence>
<evidence type="ECO:0000313" key="11">
    <source>
        <dbReference type="Proteomes" id="UP001642540"/>
    </source>
</evidence>
<dbReference type="InterPro" id="IPR019791">
    <property type="entry name" value="Haem_peroxidase_animal"/>
</dbReference>
<keyword evidence="11" id="KW-1185">Reference proteome</keyword>
<dbReference type="CDD" id="cd09823">
    <property type="entry name" value="peroxinectin_like"/>
    <property type="match status" value="1"/>
</dbReference>
<feature type="signal peptide" evidence="8">
    <location>
        <begin position="1"/>
        <end position="27"/>
    </location>
</feature>
<dbReference type="PANTHER" id="PTHR11475:SF4">
    <property type="entry name" value="CHORION PEROXIDASE"/>
    <property type="match status" value="1"/>
</dbReference>
<keyword evidence="3" id="KW-0575">Peroxidase</keyword>
<dbReference type="InterPro" id="IPR010255">
    <property type="entry name" value="Haem_peroxidase_sf"/>
</dbReference>
<dbReference type="SUPFAM" id="SSF48113">
    <property type="entry name" value="Heme-dependent peroxidases"/>
    <property type="match status" value="1"/>
</dbReference>
<reference evidence="10 11" key="1">
    <citation type="submission" date="2024-08" db="EMBL/GenBank/DDBJ databases">
        <authorList>
            <person name="Cucini C."/>
            <person name="Frati F."/>
        </authorList>
    </citation>
    <scope>NUCLEOTIDE SEQUENCE [LARGE SCALE GENOMIC DNA]</scope>
</reference>
<organism evidence="10 11">
    <name type="scientific">Orchesella dallaii</name>
    <dbReference type="NCBI Taxonomy" id="48710"/>
    <lineage>
        <taxon>Eukaryota</taxon>
        <taxon>Metazoa</taxon>
        <taxon>Ecdysozoa</taxon>
        <taxon>Arthropoda</taxon>
        <taxon>Hexapoda</taxon>
        <taxon>Collembola</taxon>
        <taxon>Entomobryomorpha</taxon>
        <taxon>Entomobryoidea</taxon>
        <taxon>Orchesellidae</taxon>
        <taxon>Orchesellinae</taxon>
        <taxon>Orchesella</taxon>
    </lineage>
</organism>
<dbReference type="EMBL" id="CAXLJM020000083">
    <property type="protein sequence ID" value="CAL8130640.1"/>
    <property type="molecule type" value="Genomic_DNA"/>
</dbReference>
<feature type="chain" id="PRO_5045273605" description="Clip domain-containing protein" evidence="8">
    <location>
        <begin position="28"/>
        <end position="845"/>
    </location>
</feature>
<keyword evidence="2" id="KW-0964">Secreted</keyword>
<feature type="region of interest" description="Disordered" evidence="7">
    <location>
        <begin position="812"/>
        <end position="845"/>
    </location>
</feature>
<evidence type="ECO:0000256" key="4">
    <source>
        <dbReference type="ARBA" id="ARBA00022729"/>
    </source>
</evidence>
<evidence type="ECO:0000256" key="7">
    <source>
        <dbReference type="SAM" id="MobiDB-lite"/>
    </source>
</evidence>
<dbReference type="SMART" id="SM00680">
    <property type="entry name" value="CLIP"/>
    <property type="match status" value="1"/>
</dbReference>
<dbReference type="InterPro" id="IPR022700">
    <property type="entry name" value="CLIP"/>
</dbReference>
<evidence type="ECO:0000256" key="5">
    <source>
        <dbReference type="ARBA" id="ARBA00023157"/>
    </source>
</evidence>
<comment type="caution">
    <text evidence="10">The sequence shown here is derived from an EMBL/GenBank/DDBJ whole genome shotgun (WGS) entry which is preliminary data.</text>
</comment>
<feature type="region of interest" description="Disordered" evidence="7">
    <location>
        <begin position="284"/>
        <end position="315"/>
    </location>
</feature>
<dbReference type="Proteomes" id="UP001642540">
    <property type="component" value="Unassembled WGS sequence"/>
</dbReference>